<evidence type="ECO:0000256" key="1">
    <source>
        <dbReference type="SAM" id="MobiDB-lite"/>
    </source>
</evidence>
<gene>
    <name evidence="4" type="ORF">Sradi_0682300</name>
</gene>
<dbReference type="InterPro" id="IPR013103">
    <property type="entry name" value="RVT_2"/>
</dbReference>
<dbReference type="Pfam" id="PF14244">
    <property type="entry name" value="Retrotran_gag_3"/>
    <property type="match status" value="1"/>
</dbReference>
<feature type="domain" description="Retrotransposon Copia-like N-terminal" evidence="3">
    <location>
        <begin position="12"/>
        <end position="58"/>
    </location>
</feature>
<feature type="compositionally biased region" description="Low complexity" evidence="1">
    <location>
        <begin position="301"/>
        <end position="314"/>
    </location>
</feature>
<dbReference type="PANTHER" id="PTHR37610">
    <property type="entry name" value="CCHC-TYPE DOMAIN-CONTAINING PROTEIN"/>
    <property type="match status" value="1"/>
</dbReference>
<dbReference type="AlphaFoldDB" id="A0AAW2VMX4"/>
<dbReference type="InterPro" id="IPR029472">
    <property type="entry name" value="Copia-like_N"/>
</dbReference>
<evidence type="ECO:0000259" key="2">
    <source>
        <dbReference type="Pfam" id="PF07727"/>
    </source>
</evidence>
<dbReference type="PANTHER" id="PTHR37610:SF40">
    <property type="entry name" value="OS01G0909600 PROTEIN"/>
    <property type="match status" value="1"/>
</dbReference>
<sequence>MAQDPEILKIQTSDNPGMSLVSTLLDSTNFLTWRRSIKIALGAKMKLSFINGKAKKPKESEATYEQWIRADYMVTSWILNSISKDIVESFLYTTTARELWVELETRFGQGNGPLVYQIKREISSITQGTLSISAYFSKLKKLWDELVCLKPIPQCSCGASKEMTEINTEDQLIKAYAMILRIEKQREVHQGTSNLGQNMAMQARGGNFNRLGNAGSFQKKKTAAEKRVQLCEHCGKNGHTKEVCFEIHGYLDWYRNLVEQGRRDGAGPSRSFTAKNTEDHAQNTVDELTISQMIRNELLEKTSPLTSSTPLFSENFDTDITETSDTQDTSEELVHDPAPQTQEPTDPAALRRSTRTSLRPSYLQDFDCSLSTTDVDNTLLVSSTPAHSCFLAALHNLQEPRNYIQASQDKEWTQAMETELEALEKNHTWEIVSLPPNKKAIGCRWVYKLKLNADGSIERYKARVVAKGYNQIAGIDYVDSFSPVAKAVTVRTFLAVAAASKWHIHQLDINNAFLHGFLEEEIYMQPPEGYNVAPGQSSHDYCLFTKVTSLGLYALLVYVDDVLVAGLEVARSDRGLTISQTKYIKDIISDAGMNGARTTTTPLPAGIKFQTDAGNPLPNPESYRRLVGRLLYLGFSRPDISHASQQLIQFLQAPCKQHWDAAMHLVRYLKGTPHIGLFFSAEATPSLTAYCDADWAACLDTRPL</sequence>
<feature type="region of interest" description="Disordered" evidence="1">
    <location>
        <begin position="263"/>
        <end position="284"/>
    </location>
</feature>
<feature type="region of interest" description="Disordered" evidence="1">
    <location>
        <begin position="301"/>
        <end position="355"/>
    </location>
</feature>
<dbReference type="Pfam" id="PF07727">
    <property type="entry name" value="RVT_2"/>
    <property type="match status" value="1"/>
</dbReference>
<organism evidence="4">
    <name type="scientific">Sesamum radiatum</name>
    <name type="common">Black benniseed</name>
    <dbReference type="NCBI Taxonomy" id="300843"/>
    <lineage>
        <taxon>Eukaryota</taxon>
        <taxon>Viridiplantae</taxon>
        <taxon>Streptophyta</taxon>
        <taxon>Embryophyta</taxon>
        <taxon>Tracheophyta</taxon>
        <taxon>Spermatophyta</taxon>
        <taxon>Magnoliopsida</taxon>
        <taxon>eudicotyledons</taxon>
        <taxon>Gunneridae</taxon>
        <taxon>Pentapetalae</taxon>
        <taxon>asterids</taxon>
        <taxon>lamiids</taxon>
        <taxon>Lamiales</taxon>
        <taxon>Pedaliaceae</taxon>
        <taxon>Sesamum</taxon>
    </lineage>
</organism>
<reference evidence="4" key="1">
    <citation type="submission" date="2020-06" db="EMBL/GenBank/DDBJ databases">
        <authorList>
            <person name="Li T."/>
            <person name="Hu X."/>
            <person name="Zhang T."/>
            <person name="Song X."/>
            <person name="Zhang H."/>
            <person name="Dai N."/>
            <person name="Sheng W."/>
            <person name="Hou X."/>
            <person name="Wei L."/>
        </authorList>
    </citation>
    <scope>NUCLEOTIDE SEQUENCE</scope>
    <source>
        <strain evidence="4">G02</strain>
        <tissue evidence="4">Leaf</tissue>
    </source>
</reference>
<comment type="caution">
    <text evidence="4">The sequence shown here is derived from an EMBL/GenBank/DDBJ whole genome shotgun (WGS) entry which is preliminary data.</text>
</comment>
<protein>
    <submittedName>
        <fullName evidence="4">Retrovirus-related Pol polyprotein from transposon RE2</fullName>
    </submittedName>
</protein>
<name>A0AAW2VMX4_SESRA</name>
<evidence type="ECO:0000313" key="4">
    <source>
        <dbReference type="EMBL" id="KAL0430563.1"/>
    </source>
</evidence>
<proteinExistence type="predicted"/>
<evidence type="ECO:0000259" key="3">
    <source>
        <dbReference type="Pfam" id="PF14244"/>
    </source>
</evidence>
<accession>A0AAW2VMX4</accession>
<dbReference type="InterPro" id="IPR043502">
    <property type="entry name" value="DNA/RNA_pol_sf"/>
</dbReference>
<dbReference type="SUPFAM" id="SSF56672">
    <property type="entry name" value="DNA/RNA polymerases"/>
    <property type="match status" value="1"/>
</dbReference>
<feature type="domain" description="Reverse transcriptase Ty1/copia-type" evidence="2">
    <location>
        <begin position="426"/>
        <end position="533"/>
    </location>
</feature>
<dbReference type="EMBL" id="JACGWJ010000003">
    <property type="protein sequence ID" value="KAL0430563.1"/>
    <property type="molecule type" value="Genomic_DNA"/>
</dbReference>
<reference evidence="4" key="2">
    <citation type="journal article" date="2024" name="Plant">
        <title>Genomic evolution and insights into agronomic trait innovations of Sesamum species.</title>
        <authorList>
            <person name="Miao H."/>
            <person name="Wang L."/>
            <person name="Qu L."/>
            <person name="Liu H."/>
            <person name="Sun Y."/>
            <person name="Le M."/>
            <person name="Wang Q."/>
            <person name="Wei S."/>
            <person name="Zheng Y."/>
            <person name="Lin W."/>
            <person name="Duan Y."/>
            <person name="Cao H."/>
            <person name="Xiong S."/>
            <person name="Wang X."/>
            <person name="Wei L."/>
            <person name="Li C."/>
            <person name="Ma Q."/>
            <person name="Ju M."/>
            <person name="Zhao R."/>
            <person name="Li G."/>
            <person name="Mu C."/>
            <person name="Tian Q."/>
            <person name="Mei H."/>
            <person name="Zhang T."/>
            <person name="Gao T."/>
            <person name="Zhang H."/>
        </authorList>
    </citation>
    <scope>NUCLEOTIDE SEQUENCE</scope>
    <source>
        <strain evidence="4">G02</strain>
    </source>
</reference>